<dbReference type="AlphaFoldDB" id="A0A9D4DC93"/>
<accession>A0A9D4DC93</accession>
<proteinExistence type="predicted"/>
<gene>
    <name evidence="1" type="ORF">DPMN_048826</name>
</gene>
<dbReference type="Proteomes" id="UP000828390">
    <property type="component" value="Unassembled WGS sequence"/>
</dbReference>
<reference evidence="1" key="2">
    <citation type="submission" date="2020-11" db="EMBL/GenBank/DDBJ databases">
        <authorList>
            <person name="McCartney M.A."/>
            <person name="Auch B."/>
            <person name="Kono T."/>
            <person name="Mallez S."/>
            <person name="Becker A."/>
            <person name="Gohl D.M."/>
            <person name="Silverstein K.A.T."/>
            <person name="Koren S."/>
            <person name="Bechman K.B."/>
            <person name="Herman A."/>
            <person name="Abrahante J.E."/>
            <person name="Garbe J."/>
        </authorList>
    </citation>
    <scope>NUCLEOTIDE SEQUENCE</scope>
    <source>
        <strain evidence="1">Duluth1</strain>
        <tissue evidence="1">Whole animal</tissue>
    </source>
</reference>
<evidence type="ECO:0000313" key="2">
    <source>
        <dbReference type="Proteomes" id="UP000828390"/>
    </source>
</evidence>
<dbReference type="EMBL" id="JAIWYP010000011">
    <property type="protein sequence ID" value="KAH3742092.1"/>
    <property type="molecule type" value="Genomic_DNA"/>
</dbReference>
<comment type="caution">
    <text evidence="1">The sequence shown here is derived from an EMBL/GenBank/DDBJ whole genome shotgun (WGS) entry which is preliminary data.</text>
</comment>
<organism evidence="1 2">
    <name type="scientific">Dreissena polymorpha</name>
    <name type="common">Zebra mussel</name>
    <name type="synonym">Mytilus polymorpha</name>
    <dbReference type="NCBI Taxonomy" id="45954"/>
    <lineage>
        <taxon>Eukaryota</taxon>
        <taxon>Metazoa</taxon>
        <taxon>Spiralia</taxon>
        <taxon>Lophotrochozoa</taxon>
        <taxon>Mollusca</taxon>
        <taxon>Bivalvia</taxon>
        <taxon>Autobranchia</taxon>
        <taxon>Heteroconchia</taxon>
        <taxon>Euheterodonta</taxon>
        <taxon>Imparidentia</taxon>
        <taxon>Neoheterodontei</taxon>
        <taxon>Myida</taxon>
        <taxon>Dreissenoidea</taxon>
        <taxon>Dreissenidae</taxon>
        <taxon>Dreissena</taxon>
    </lineage>
</organism>
<sequence length="89" mass="10059">MPHQRFNETSPLHPATAIKVKWLKNAVSSAFLANTNSRTTGAPSFIANLTLLYQGSWFRHQLCHLSHRHSPGQPYGRKLVCPKIKSHEI</sequence>
<keyword evidence="2" id="KW-1185">Reference proteome</keyword>
<name>A0A9D4DC93_DREPO</name>
<evidence type="ECO:0000313" key="1">
    <source>
        <dbReference type="EMBL" id="KAH3742092.1"/>
    </source>
</evidence>
<reference evidence="1" key="1">
    <citation type="journal article" date="2019" name="bioRxiv">
        <title>The Genome of the Zebra Mussel, Dreissena polymorpha: A Resource for Invasive Species Research.</title>
        <authorList>
            <person name="McCartney M.A."/>
            <person name="Auch B."/>
            <person name="Kono T."/>
            <person name="Mallez S."/>
            <person name="Zhang Y."/>
            <person name="Obille A."/>
            <person name="Becker A."/>
            <person name="Abrahante J.E."/>
            <person name="Garbe J."/>
            <person name="Badalamenti J.P."/>
            <person name="Herman A."/>
            <person name="Mangelson H."/>
            <person name="Liachko I."/>
            <person name="Sullivan S."/>
            <person name="Sone E.D."/>
            <person name="Koren S."/>
            <person name="Silverstein K.A.T."/>
            <person name="Beckman K.B."/>
            <person name="Gohl D.M."/>
        </authorList>
    </citation>
    <scope>NUCLEOTIDE SEQUENCE</scope>
    <source>
        <strain evidence="1">Duluth1</strain>
        <tissue evidence="1">Whole animal</tissue>
    </source>
</reference>
<protein>
    <submittedName>
        <fullName evidence="1">Uncharacterized protein</fullName>
    </submittedName>
</protein>